<dbReference type="SUPFAM" id="SSF57756">
    <property type="entry name" value="Retrovirus zinc finger-like domains"/>
    <property type="match status" value="1"/>
</dbReference>
<dbReference type="GO" id="GO:0008270">
    <property type="term" value="F:zinc ion binding"/>
    <property type="evidence" value="ECO:0007669"/>
    <property type="project" value="UniProtKB-KW"/>
</dbReference>
<dbReference type="InterPro" id="IPR001878">
    <property type="entry name" value="Znf_CCHC"/>
</dbReference>
<gene>
    <name evidence="5" type="ORF">ARMGADRAFT_1035812</name>
</gene>
<dbReference type="GO" id="GO:0003676">
    <property type="term" value="F:nucleic acid binding"/>
    <property type="evidence" value="ECO:0007669"/>
    <property type="project" value="InterPro"/>
</dbReference>
<reference evidence="6" key="1">
    <citation type="journal article" date="2017" name="Nat. Ecol. Evol.">
        <title>Genome expansion and lineage-specific genetic innovations in the forest pathogenic fungi Armillaria.</title>
        <authorList>
            <person name="Sipos G."/>
            <person name="Prasanna A.N."/>
            <person name="Walter M.C."/>
            <person name="O'Connor E."/>
            <person name="Balint B."/>
            <person name="Krizsan K."/>
            <person name="Kiss B."/>
            <person name="Hess J."/>
            <person name="Varga T."/>
            <person name="Slot J."/>
            <person name="Riley R."/>
            <person name="Boka B."/>
            <person name="Rigling D."/>
            <person name="Barry K."/>
            <person name="Lee J."/>
            <person name="Mihaltcheva S."/>
            <person name="LaButti K."/>
            <person name="Lipzen A."/>
            <person name="Waldron R."/>
            <person name="Moloney N.M."/>
            <person name="Sperisen C."/>
            <person name="Kredics L."/>
            <person name="Vagvoelgyi C."/>
            <person name="Patrignani A."/>
            <person name="Fitzpatrick D."/>
            <person name="Nagy I."/>
            <person name="Doyle S."/>
            <person name="Anderson J.B."/>
            <person name="Grigoriev I.V."/>
            <person name="Gueldener U."/>
            <person name="Muensterkoetter M."/>
            <person name="Nagy L.G."/>
        </authorList>
    </citation>
    <scope>NUCLEOTIDE SEQUENCE [LARGE SCALE GENOMIC DNA]</scope>
    <source>
        <strain evidence="6">Ar21-2</strain>
    </source>
</reference>
<evidence type="ECO:0000256" key="3">
    <source>
        <dbReference type="SAM" id="MobiDB-lite"/>
    </source>
</evidence>
<dbReference type="Proteomes" id="UP000217790">
    <property type="component" value="Unassembled WGS sequence"/>
</dbReference>
<dbReference type="GO" id="GO:0006397">
    <property type="term" value="P:mRNA processing"/>
    <property type="evidence" value="ECO:0007669"/>
    <property type="project" value="UniProtKB-KW"/>
</dbReference>
<protein>
    <recommendedName>
        <fullName evidence="4">CCHC-type domain-containing protein</fullName>
    </recommendedName>
</protein>
<dbReference type="Gene3D" id="4.10.60.10">
    <property type="entry name" value="Zinc finger, CCHC-type"/>
    <property type="match status" value="1"/>
</dbReference>
<dbReference type="PROSITE" id="PS50158">
    <property type="entry name" value="ZF_CCHC"/>
    <property type="match status" value="1"/>
</dbReference>
<organism evidence="5 6">
    <name type="scientific">Armillaria gallica</name>
    <name type="common">Bulbous honey fungus</name>
    <name type="synonym">Armillaria bulbosa</name>
    <dbReference type="NCBI Taxonomy" id="47427"/>
    <lineage>
        <taxon>Eukaryota</taxon>
        <taxon>Fungi</taxon>
        <taxon>Dikarya</taxon>
        <taxon>Basidiomycota</taxon>
        <taxon>Agaricomycotina</taxon>
        <taxon>Agaricomycetes</taxon>
        <taxon>Agaricomycetidae</taxon>
        <taxon>Agaricales</taxon>
        <taxon>Marasmiineae</taxon>
        <taxon>Physalacriaceae</taxon>
        <taxon>Armillaria</taxon>
    </lineage>
</organism>
<dbReference type="EMBL" id="KZ293686">
    <property type="protein sequence ID" value="PBK86074.1"/>
    <property type="molecule type" value="Genomic_DNA"/>
</dbReference>
<keyword evidence="2" id="KW-0862">Zinc</keyword>
<feature type="region of interest" description="Disordered" evidence="3">
    <location>
        <begin position="195"/>
        <end position="215"/>
    </location>
</feature>
<evidence type="ECO:0000313" key="6">
    <source>
        <dbReference type="Proteomes" id="UP000217790"/>
    </source>
</evidence>
<evidence type="ECO:0000256" key="2">
    <source>
        <dbReference type="PROSITE-ProRule" id="PRU00047"/>
    </source>
</evidence>
<name>A0A2H3CX68_ARMGA</name>
<evidence type="ECO:0000313" key="5">
    <source>
        <dbReference type="EMBL" id="PBK86074.1"/>
    </source>
</evidence>
<dbReference type="SMART" id="SM00343">
    <property type="entry name" value="ZnF_C2HC"/>
    <property type="match status" value="1"/>
</dbReference>
<feature type="domain" description="CCHC-type" evidence="4">
    <location>
        <begin position="250"/>
        <end position="265"/>
    </location>
</feature>
<proteinExistence type="predicted"/>
<evidence type="ECO:0000259" key="4">
    <source>
        <dbReference type="PROSITE" id="PS50158"/>
    </source>
</evidence>
<evidence type="ECO:0000256" key="1">
    <source>
        <dbReference type="ARBA" id="ARBA00022664"/>
    </source>
</evidence>
<sequence length="294" mass="33092">MSHTDGQNLVVLNSSDDLDDWKFVTQSIFEGKQLWLLVNGSELRPAGFPGSKQVKTWDMKASQAKVEIIKRIGRKQLQHIHQLGTDLKAIWDRLVVMNSTNGLSAQTALWNQFDEFKMSKVTAMADHIAMLCELSDKLKRLFKDKPSDSKFISTLLRSLPNTSDWKLFKSGLESDLQNDDKEHVISHCLNKFAKQEHQKKKRMDSNDDEAGKDPDNEAMMADIVAAVARLQVAKRGNIMIQHGSKFEITCFNCGSHGHYQSDCPSEPMDEAHVIAEVIDGSDDDSDDGRENMAV</sequence>
<dbReference type="AlphaFoldDB" id="A0A2H3CX68"/>
<dbReference type="Pfam" id="PF14223">
    <property type="entry name" value="Retrotran_gag_2"/>
    <property type="match status" value="1"/>
</dbReference>
<keyword evidence="6" id="KW-1185">Reference proteome</keyword>
<feature type="compositionally biased region" description="Basic and acidic residues" evidence="3">
    <location>
        <begin position="203"/>
        <end position="215"/>
    </location>
</feature>
<keyword evidence="2" id="KW-0863">Zinc-finger</keyword>
<dbReference type="Pfam" id="PF00098">
    <property type="entry name" value="zf-CCHC"/>
    <property type="match status" value="1"/>
</dbReference>
<dbReference type="InParanoid" id="A0A2H3CX68"/>
<dbReference type="InterPro" id="IPR036875">
    <property type="entry name" value="Znf_CCHC_sf"/>
</dbReference>
<keyword evidence="1" id="KW-0507">mRNA processing</keyword>
<dbReference type="OrthoDB" id="3051833at2759"/>
<accession>A0A2H3CX68</accession>
<keyword evidence="2" id="KW-0479">Metal-binding</keyword>